<gene>
    <name evidence="2" type="ORF">C8E97_1245</name>
</gene>
<protein>
    <submittedName>
        <fullName evidence="2">Uncharacterized protein</fullName>
    </submittedName>
</protein>
<reference evidence="2 3" key="1">
    <citation type="submission" date="2018-10" db="EMBL/GenBank/DDBJ databases">
        <title>Sequencing the genomes of 1000 actinobacteria strains.</title>
        <authorList>
            <person name="Klenk H.-P."/>
        </authorList>
    </citation>
    <scope>NUCLEOTIDE SEQUENCE [LARGE SCALE GENOMIC DNA]</scope>
    <source>
        <strain evidence="2 3">DSM 43800</strain>
    </source>
</reference>
<dbReference type="EMBL" id="RBXO01000001">
    <property type="protein sequence ID" value="RKT52722.1"/>
    <property type="molecule type" value="Genomic_DNA"/>
</dbReference>
<feature type="transmembrane region" description="Helical" evidence="1">
    <location>
        <begin position="20"/>
        <end position="37"/>
    </location>
</feature>
<dbReference type="AlphaFoldDB" id="A0A495VTS2"/>
<evidence type="ECO:0000256" key="1">
    <source>
        <dbReference type="SAM" id="Phobius"/>
    </source>
</evidence>
<evidence type="ECO:0000313" key="3">
    <source>
        <dbReference type="Proteomes" id="UP000282084"/>
    </source>
</evidence>
<dbReference type="Proteomes" id="UP000282084">
    <property type="component" value="Unassembled WGS sequence"/>
</dbReference>
<organism evidence="2 3">
    <name type="scientific">Saccharothrix australiensis</name>
    <dbReference type="NCBI Taxonomy" id="2072"/>
    <lineage>
        <taxon>Bacteria</taxon>
        <taxon>Bacillati</taxon>
        <taxon>Actinomycetota</taxon>
        <taxon>Actinomycetes</taxon>
        <taxon>Pseudonocardiales</taxon>
        <taxon>Pseudonocardiaceae</taxon>
        <taxon>Saccharothrix</taxon>
    </lineage>
</organism>
<keyword evidence="1" id="KW-0472">Membrane</keyword>
<name>A0A495VTS2_9PSEU</name>
<sequence>MGDPLLRDFAAGDVGPPVRWHWMACVALVLIAFAVSVV</sequence>
<keyword evidence="3" id="KW-1185">Reference proteome</keyword>
<keyword evidence="1" id="KW-0812">Transmembrane</keyword>
<keyword evidence="1" id="KW-1133">Transmembrane helix</keyword>
<accession>A0A495VTS2</accession>
<comment type="caution">
    <text evidence="2">The sequence shown here is derived from an EMBL/GenBank/DDBJ whole genome shotgun (WGS) entry which is preliminary data.</text>
</comment>
<evidence type="ECO:0000313" key="2">
    <source>
        <dbReference type="EMBL" id="RKT52722.1"/>
    </source>
</evidence>
<proteinExistence type="predicted"/>